<dbReference type="Pfam" id="PF07690">
    <property type="entry name" value="MFS_1"/>
    <property type="match status" value="1"/>
</dbReference>
<gene>
    <name evidence="6" type="ORF">COU85_00940</name>
</gene>
<protein>
    <recommendedName>
        <fullName evidence="5">Major facilitator superfamily (MFS) profile domain-containing protein</fullName>
    </recommendedName>
</protein>
<feature type="transmembrane region" description="Helical" evidence="4">
    <location>
        <begin position="391"/>
        <end position="407"/>
    </location>
</feature>
<feature type="transmembrane region" description="Helical" evidence="4">
    <location>
        <begin position="327"/>
        <end position="350"/>
    </location>
</feature>
<feature type="transmembrane region" description="Helical" evidence="4">
    <location>
        <begin position="191"/>
        <end position="208"/>
    </location>
</feature>
<dbReference type="Gene3D" id="1.20.1250.20">
    <property type="entry name" value="MFS general substrate transporter like domains"/>
    <property type="match status" value="2"/>
</dbReference>
<dbReference type="InterPro" id="IPR020846">
    <property type="entry name" value="MFS_dom"/>
</dbReference>
<evidence type="ECO:0000256" key="1">
    <source>
        <dbReference type="ARBA" id="ARBA00022692"/>
    </source>
</evidence>
<dbReference type="GO" id="GO:0022857">
    <property type="term" value="F:transmembrane transporter activity"/>
    <property type="evidence" value="ECO:0007669"/>
    <property type="project" value="InterPro"/>
</dbReference>
<feature type="transmembrane region" description="Helical" evidence="4">
    <location>
        <begin position="69"/>
        <end position="90"/>
    </location>
</feature>
<reference evidence="7" key="1">
    <citation type="submission" date="2017-09" db="EMBL/GenBank/DDBJ databases">
        <title>Depth-based differentiation of microbial function through sediment-hosted aquifers and enrichment of novel symbionts in the deep terrestrial subsurface.</title>
        <authorList>
            <person name="Probst A.J."/>
            <person name="Ladd B."/>
            <person name="Jarett J.K."/>
            <person name="Geller-Mcgrath D.E."/>
            <person name="Sieber C.M.K."/>
            <person name="Emerson J.B."/>
            <person name="Anantharaman K."/>
            <person name="Thomas B.C."/>
            <person name="Malmstrom R."/>
            <person name="Stieglmeier M."/>
            <person name="Klingl A."/>
            <person name="Woyke T."/>
            <person name="Ryan C.M."/>
            <person name="Banfield J.F."/>
        </authorList>
    </citation>
    <scope>NUCLEOTIDE SEQUENCE [LARGE SCALE GENOMIC DNA]</scope>
</reference>
<comment type="caution">
    <text evidence="6">The sequence shown here is derived from an EMBL/GenBank/DDBJ whole genome shotgun (WGS) entry which is preliminary data.</text>
</comment>
<dbReference type="InterPro" id="IPR036259">
    <property type="entry name" value="MFS_trans_sf"/>
</dbReference>
<feature type="transmembrane region" description="Helical" evidence="4">
    <location>
        <begin position="239"/>
        <end position="264"/>
    </location>
</feature>
<evidence type="ECO:0000256" key="3">
    <source>
        <dbReference type="ARBA" id="ARBA00023136"/>
    </source>
</evidence>
<dbReference type="SUPFAM" id="SSF103473">
    <property type="entry name" value="MFS general substrate transporter"/>
    <property type="match status" value="2"/>
</dbReference>
<evidence type="ECO:0000256" key="2">
    <source>
        <dbReference type="ARBA" id="ARBA00022989"/>
    </source>
</evidence>
<dbReference type="Proteomes" id="UP000231086">
    <property type="component" value="Unassembled WGS sequence"/>
</dbReference>
<dbReference type="PROSITE" id="PS50850">
    <property type="entry name" value="MFS"/>
    <property type="match status" value="1"/>
</dbReference>
<sequence length="408" mass="47183">MIFHSSHFWHNKFFAFKIMHFSQIRDFFYERGWKREIKELYLSLGILRLAIAMVAVFEPIYLFNVFGSIPWLLFYLGLLFLALFFIYPLGGKFVCRFGFEHSFAFSIPAVFLYFVVINLLAKSLWFLAPLFVLSIIYKILFWPATHSNLAHYGDQQKRGHQYGLFSGVIRATRIVGPLLGGLVLYFFSFKVLFVVAATISFLAIFPMFSTKEEFASGFFPYKKCFLRIRDAYRPYKRKFFLSFLGFGEEIVSIMLWPLFIFLVVRNYASLGGIVSISSLFALFFSLYIGKMVDKRDKRGKKTILSFGTALYALLWPIRAFLTTVWGVFGANVISANLTQVVYNPLVAFAYQKGDERGHLKYIIFLMMGIAAGKALMCFLLLLLILVFGLNWYLIFGVAGLWTLLYLFL</sequence>
<evidence type="ECO:0000256" key="4">
    <source>
        <dbReference type="SAM" id="Phobius"/>
    </source>
</evidence>
<dbReference type="EMBL" id="PFEA01000018">
    <property type="protein sequence ID" value="PJE59955.1"/>
    <property type="molecule type" value="Genomic_DNA"/>
</dbReference>
<accession>A0A2M8KJ65</accession>
<dbReference type="InterPro" id="IPR011701">
    <property type="entry name" value="MFS"/>
</dbReference>
<evidence type="ECO:0000313" key="7">
    <source>
        <dbReference type="Proteomes" id="UP000231086"/>
    </source>
</evidence>
<keyword evidence="2 4" id="KW-1133">Transmembrane helix</keyword>
<evidence type="ECO:0000259" key="5">
    <source>
        <dbReference type="PROSITE" id="PS50850"/>
    </source>
</evidence>
<feature type="transmembrane region" description="Helical" evidence="4">
    <location>
        <begin position="123"/>
        <end position="141"/>
    </location>
</feature>
<keyword evidence="1 4" id="KW-0812">Transmembrane</keyword>
<keyword evidence="3 4" id="KW-0472">Membrane</keyword>
<feature type="transmembrane region" description="Helical" evidence="4">
    <location>
        <begin position="270"/>
        <end position="289"/>
    </location>
</feature>
<proteinExistence type="predicted"/>
<dbReference type="AlphaFoldDB" id="A0A2M8KJ65"/>
<feature type="transmembrane region" description="Helical" evidence="4">
    <location>
        <begin position="40"/>
        <end position="63"/>
    </location>
</feature>
<evidence type="ECO:0000313" key="6">
    <source>
        <dbReference type="EMBL" id="PJE59955.1"/>
    </source>
</evidence>
<feature type="domain" description="Major facilitator superfamily (MFS) profile" evidence="5">
    <location>
        <begin position="192"/>
        <end position="408"/>
    </location>
</feature>
<name>A0A2M8KJ65_9BACT</name>
<feature type="transmembrane region" description="Helical" evidence="4">
    <location>
        <begin position="362"/>
        <end position="385"/>
    </location>
</feature>
<organism evidence="6 7">
    <name type="scientific">Candidatus Portnoybacteria bacterium CG10_big_fil_rev_8_21_14_0_10_44_7</name>
    <dbReference type="NCBI Taxonomy" id="1974816"/>
    <lineage>
        <taxon>Bacteria</taxon>
        <taxon>Candidatus Portnoyibacteriota</taxon>
    </lineage>
</organism>
<feature type="transmembrane region" description="Helical" evidence="4">
    <location>
        <begin position="301"/>
        <end position="321"/>
    </location>
</feature>
<feature type="transmembrane region" description="Helical" evidence="4">
    <location>
        <begin position="97"/>
        <end position="117"/>
    </location>
</feature>